<evidence type="ECO:0000313" key="2">
    <source>
        <dbReference type="EMBL" id="CAG8852460.1"/>
    </source>
</evidence>
<name>A0ABN7XCG5_GIGMA</name>
<dbReference type="InterPro" id="IPR012337">
    <property type="entry name" value="RNaseH-like_sf"/>
</dbReference>
<evidence type="ECO:0000259" key="1">
    <source>
        <dbReference type="Pfam" id="PF14372"/>
    </source>
</evidence>
<proteinExistence type="predicted"/>
<evidence type="ECO:0000313" key="3">
    <source>
        <dbReference type="Proteomes" id="UP000789901"/>
    </source>
</evidence>
<gene>
    <name evidence="2" type="ORF">GMARGA_LOCUS41281</name>
</gene>
<comment type="caution">
    <text evidence="2">The sequence shown here is derived from an EMBL/GenBank/DDBJ whole genome shotgun (WGS) entry which is preliminary data.</text>
</comment>
<protein>
    <submittedName>
        <fullName evidence="2">4507_t:CDS:1</fullName>
    </submittedName>
</protein>
<organism evidence="2 3">
    <name type="scientific">Gigaspora margarita</name>
    <dbReference type="NCBI Taxonomy" id="4874"/>
    <lineage>
        <taxon>Eukaryota</taxon>
        <taxon>Fungi</taxon>
        <taxon>Fungi incertae sedis</taxon>
        <taxon>Mucoromycota</taxon>
        <taxon>Glomeromycotina</taxon>
        <taxon>Glomeromycetes</taxon>
        <taxon>Diversisporales</taxon>
        <taxon>Gigasporaceae</taxon>
        <taxon>Gigaspora</taxon>
    </lineage>
</organism>
<dbReference type="Pfam" id="PF14372">
    <property type="entry name" value="hAT-like_RNase-H"/>
    <property type="match status" value="1"/>
</dbReference>
<dbReference type="Proteomes" id="UP000789901">
    <property type="component" value="Unassembled WGS sequence"/>
</dbReference>
<dbReference type="SUPFAM" id="SSF53098">
    <property type="entry name" value="Ribonuclease H-like"/>
    <property type="match status" value="1"/>
</dbReference>
<feature type="domain" description="hAT-like transposase RNase-H fold" evidence="1">
    <location>
        <begin position="46"/>
        <end position="144"/>
    </location>
</feature>
<reference evidence="2 3" key="1">
    <citation type="submission" date="2021-06" db="EMBL/GenBank/DDBJ databases">
        <authorList>
            <person name="Kallberg Y."/>
            <person name="Tangrot J."/>
            <person name="Rosling A."/>
        </authorList>
    </citation>
    <scope>NUCLEOTIDE SEQUENCE [LARGE SCALE GENOMIC DNA]</scope>
    <source>
        <strain evidence="2 3">120-4 pot B 10/14</strain>
    </source>
</reference>
<dbReference type="EMBL" id="CAJVQB010112167">
    <property type="protein sequence ID" value="CAG8852460.1"/>
    <property type="molecule type" value="Genomic_DNA"/>
</dbReference>
<sequence length="181" mass="21404">VFEKILLTNEFSDLESIKLSQADWVSLENIAAVLKQFAKLSTEMCSSFYPTISAVYPMYNHLMDHAEKRINNTQISEKITMAAQATWDKLKEYYNKTSDSFHYVATILDPRWKLKYFQSWTNNKEDEVYFNIAKDLFNSKFDEYRTIYFPNSTARYSNGYDELNHYLESLLEPSTTDVLEW</sequence>
<feature type="non-terminal residue" evidence="2">
    <location>
        <position position="1"/>
    </location>
</feature>
<dbReference type="InterPro" id="IPR025525">
    <property type="entry name" value="hAT-like_transposase_RNase-H"/>
</dbReference>
<accession>A0ABN7XCG5</accession>
<keyword evidence="3" id="KW-1185">Reference proteome</keyword>